<dbReference type="Pfam" id="PF00563">
    <property type="entry name" value="EAL"/>
    <property type="match status" value="1"/>
</dbReference>
<dbReference type="PANTHER" id="PTHR44757:SF11">
    <property type="entry name" value="CYCLIC DI-GMP PHOSPHODIESTERASE PDER"/>
    <property type="match status" value="1"/>
</dbReference>
<dbReference type="Gene3D" id="3.30.70.270">
    <property type="match status" value="1"/>
</dbReference>
<evidence type="ECO:0000313" key="5">
    <source>
        <dbReference type="Proteomes" id="UP001056873"/>
    </source>
</evidence>
<name>A0ABY5CTQ3_9GAMM</name>
<feature type="domain" description="GGDEF" evidence="3">
    <location>
        <begin position="264"/>
        <end position="396"/>
    </location>
</feature>
<sequence length="665" mass="74069">MFADQGPMLLNAHFGTSSPYWRLAFDSNALELSAVRGKAHAAVALSAMQAAKIRRLSGVTASLDLSIMLAGEPIHLHLVGRRINKLEWAGTASAFSDTKSVARDLVHGLSFAEQVVSEANSVIVIVDQHGRIQRFNRLSEEYTGLREHDVIGKNVFQLFMNPKEAAASRRNIAGFFRNGASYEVERWIKTVKGERLFLFRNKFVHSGSGKNEVFLICSGTDITEERRAQERLRVLANTDIITGLPNRNAIQDKITQAITARGDSNIGLVYLDLDNFKKVNDAYGHMFGDRLLVEVSLAILSCLTPDQVLARLGGDEFLVLVQQADRNMLQTLAQRIIDRLKTPFRIGLIEVYTGCSIGIALCPEHGQDLDSLIRSADTAMYVAKEHGKRTFALFSPEMNRRVAEYMWLDTNLRKGLEQNQLVVYYQPKIDTRSGEVHSVEALLRWDSPERGLIPPLQFISYAEESGLIGPLGQWVLQTAAKQAAQWQMQGLNLRVAVNLSARQLADDSVVKALINIQQQHHMAPCRLDFELTESSLIEDETRARALIARLRELGAQVHLDDFGTGYSSLAQLARIPLDAIKLDKSFVHGVNDNPVSQSLVRAIVAAAEALEFRVIAEGVETESENRFLDEVGVDEKQGFLFARPMPPAQLEHWLRCYRPHPAAGA</sequence>
<accession>A0ABY5CTQ3</accession>
<evidence type="ECO:0000259" key="3">
    <source>
        <dbReference type="PROSITE" id="PS50887"/>
    </source>
</evidence>
<dbReference type="InterPro" id="IPR000160">
    <property type="entry name" value="GGDEF_dom"/>
</dbReference>
<dbReference type="InterPro" id="IPR000014">
    <property type="entry name" value="PAS"/>
</dbReference>
<dbReference type="PROSITE" id="PS50112">
    <property type="entry name" value="PAS"/>
    <property type="match status" value="1"/>
</dbReference>
<gene>
    <name evidence="4" type="primary">pdeR</name>
    <name evidence="4" type="ORF">KFQ06_22845</name>
</gene>
<proteinExistence type="predicted"/>
<dbReference type="Gene3D" id="3.30.450.20">
    <property type="entry name" value="PAS domain"/>
    <property type="match status" value="1"/>
</dbReference>
<dbReference type="InterPro" id="IPR035965">
    <property type="entry name" value="PAS-like_dom_sf"/>
</dbReference>
<feature type="domain" description="PAS" evidence="1">
    <location>
        <begin position="108"/>
        <end position="179"/>
    </location>
</feature>
<protein>
    <submittedName>
        <fullName evidence="4">Cyclic di-GMP phosphodiesterase</fullName>
        <ecNumber evidence="4">3.1.4.52</ecNumber>
    </submittedName>
</protein>
<dbReference type="Proteomes" id="UP001056873">
    <property type="component" value="Chromosome"/>
</dbReference>
<dbReference type="Pfam" id="PF00990">
    <property type="entry name" value="GGDEF"/>
    <property type="match status" value="1"/>
</dbReference>
<dbReference type="SMART" id="SM00267">
    <property type="entry name" value="GGDEF"/>
    <property type="match status" value="1"/>
</dbReference>
<evidence type="ECO:0000259" key="1">
    <source>
        <dbReference type="PROSITE" id="PS50112"/>
    </source>
</evidence>
<dbReference type="CDD" id="cd01949">
    <property type="entry name" value="GGDEF"/>
    <property type="match status" value="1"/>
</dbReference>
<dbReference type="RefSeq" id="WP_252961150.1">
    <property type="nucleotide sequence ID" value="NZ_CAMIPH010000024.1"/>
</dbReference>
<dbReference type="SMART" id="SM00091">
    <property type="entry name" value="PAS"/>
    <property type="match status" value="1"/>
</dbReference>
<evidence type="ECO:0000259" key="2">
    <source>
        <dbReference type="PROSITE" id="PS50883"/>
    </source>
</evidence>
<keyword evidence="5" id="KW-1185">Reference proteome</keyword>
<dbReference type="InterPro" id="IPR035919">
    <property type="entry name" value="EAL_sf"/>
</dbReference>
<evidence type="ECO:0000313" key="4">
    <source>
        <dbReference type="EMBL" id="USV00818.1"/>
    </source>
</evidence>
<keyword evidence="4" id="KW-0378">Hydrolase</keyword>
<dbReference type="CDD" id="cd00130">
    <property type="entry name" value="PAS"/>
    <property type="match status" value="1"/>
</dbReference>
<dbReference type="EC" id="3.1.4.52" evidence="4"/>
<dbReference type="SMART" id="SM00052">
    <property type="entry name" value="EAL"/>
    <property type="match status" value="1"/>
</dbReference>
<dbReference type="InterPro" id="IPR029787">
    <property type="entry name" value="Nucleotide_cyclase"/>
</dbReference>
<dbReference type="InterPro" id="IPR052155">
    <property type="entry name" value="Biofilm_reg_signaling"/>
</dbReference>
<dbReference type="CDD" id="cd01948">
    <property type="entry name" value="EAL"/>
    <property type="match status" value="1"/>
</dbReference>
<dbReference type="Pfam" id="PF13426">
    <property type="entry name" value="PAS_9"/>
    <property type="match status" value="1"/>
</dbReference>
<reference evidence="4" key="1">
    <citation type="journal article" date="2022" name="BMC Genomics">
        <title>Genome sequence of the entomopathogenic Serratia entomophila isolate 626 and characterisation of the species specific itaconate degradation pathway.</title>
        <authorList>
            <person name="Vaughan A.L."/>
            <person name="Altermann E."/>
            <person name="Glare T.R."/>
            <person name="Hurst M.R.H."/>
        </authorList>
    </citation>
    <scope>NUCLEOTIDE SEQUENCE</scope>
    <source>
        <strain evidence="4">626</strain>
    </source>
</reference>
<organism evidence="4 5">
    <name type="scientific">Serratia entomophila</name>
    <dbReference type="NCBI Taxonomy" id="42906"/>
    <lineage>
        <taxon>Bacteria</taxon>
        <taxon>Pseudomonadati</taxon>
        <taxon>Pseudomonadota</taxon>
        <taxon>Gammaproteobacteria</taxon>
        <taxon>Enterobacterales</taxon>
        <taxon>Yersiniaceae</taxon>
        <taxon>Serratia</taxon>
    </lineage>
</organism>
<dbReference type="SUPFAM" id="SSF55785">
    <property type="entry name" value="PYP-like sensor domain (PAS domain)"/>
    <property type="match status" value="1"/>
</dbReference>
<dbReference type="PANTHER" id="PTHR44757">
    <property type="entry name" value="DIGUANYLATE CYCLASE DGCP"/>
    <property type="match status" value="1"/>
</dbReference>
<dbReference type="InterPro" id="IPR043128">
    <property type="entry name" value="Rev_trsase/Diguanyl_cyclase"/>
</dbReference>
<dbReference type="PROSITE" id="PS50887">
    <property type="entry name" value="GGDEF"/>
    <property type="match status" value="1"/>
</dbReference>
<dbReference type="NCBIfam" id="NF007474">
    <property type="entry name" value="PRK10060.1"/>
    <property type="match status" value="1"/>
</dbReference>
<feature type="domain" description="EAL" evidence="2">
    <location>
        <begin position="405"/>
        <end position="658"/>
    </location>
</feature>
<dbReference type="EMBL" id="CP074347">
    <property type="protein sequence ID" value="USV00818.1"/>
    <property type="molecule type" value="Genomic_DNA"/>
</dbReference>
<dbReference type="NCBIfam" id="TIGR00229">
    <property type="entry name" value="sensory_box"/>
    <property type="match status" value="1"/>
</dbReference>
<dbReference type="InterPro" id="IPR001633">
    <property type="entry name" value="EAL_dom"/>
</dbReference>
<dbReference type="NCBIfam" id="TIGR00254">
    <property type="entry name" value="GGDEF"/>
    <property type="match status" value="1"/>
</dbReference>
<dbReference type="SUPFAM" id="SSF55073">
    <property type="entry name" value="Nucleotide cyclase"/>
    <property type="match status" value="1"/>
</dbReference>
<dbReference type="GO" id="GO:0071111">
    <property type="term" value="F:cyclic-guanylate-specific phosphodiesterase activity"/>
    <property type="evidence" value="ECO:0007669"/>
    <property type="project" value="UniProtKB-EC"/>
</dbReference>
<dbReference type="PROSITE" id="PS50883">
    <property type="entry name" value="EAL"/>
    <property type="match status" value="1"/>
</dbReference>
<dbReference type="SUPFAM" id="SSF141868">
    <property type="entry name" value="EAL domain-like"/>
    <property type="match status" value="1"/>
</dbReference>
<dbReference type="Gene3D" id="3.20.20.450">
    <property type="entry name" value="EAL domain"/>
    <property type="match status" value="1"/>
</dbReference>